<proteinExistence type="predicted"/>
<dbReference type="Proteomes" id="UP000324800">
    <property type="component" value="Unassembled WGS sequence"/>
</dbReference>
<evidence type="ECO:0000313" key="2">
    <source>
        <dbReference type="Proteomes" id="UP000324800"/>
    </source>
</evidence>
<dbReference type="PANTHER" id="PTHR46018:SF2">
    <property type="entry name" value="ZINC PHOSPHODIESTERASE ELAC PROTEIN 1"/>
    <property type="match status" value="1"/>
</dbReference>
<dbReference type="InterPro" id="IPR036866">
    <property type="entry name" value="RibonucZ/Hydroxyglut_hydro"/>
</dbReference>
<dbReference type="SUPFAM" id="SSF56281">
    <property type="entry name" value="Metallo-hydrolase/oxidoreductase"/>
    <property type="match status" value="1"/>
</dbReference>
<organism evidence="1 2">
    <name type="scientific">Streblomastix strix</name>
    <dbReference type="NCBI Taxonomy" id="222440"/>
    <lineage>
        <taxon>Eukaryota</taxon>
        <taxon>Metamonada</taxon>
        <taxon>Preaxostyla</taxon>
        <taxon>Oxymonadida</taxon>
        <taxon>Streblomastigidae</taxon>
        <taxon>Streblomastix</taxon>
    </lineage>
</organism>
<accession>A0A5J4W9M4</accession>
<dbReference type="PANTHER" id="PTHR46018">
    <property type="entry name" value="ZINC PHOSPHODIESTERASE ELAC PROTEIN 1"/>
    <property type="match status" value="1"/>
</dbReference>
<dbReference type="OrthoDB" id="527344at2759"/>
<dbReference type="AlphaFoldDB" id="A0A5J4W9M4"/>
<dbReference type="Gene3D" id="3.60.15.10">
    <property type="entry name" value="Ribonuclease Z/Hydroxyacylglutathione hydrolase-like"/>
    <property type="match status" value="1"/>
</dbReference>
<dbReference type="EMBL" id="SNRW01002814">
    <property type="protein sequence ID" value="KAA6391641.1"/>
    <property type="molecule type" value="Genomic_DNA"/>
</dbReference>
<reference evidence="1 2" key="1">
    <citation type="submission" date="2019-03" db="EMBL/GenBank/DDBJ databases">
        <title>Single cell metagenomics reveals metabolic interactions within the superorganism composed of flagellate Streblomastix strix and complex community of Bacteroidetes bacteria on its surface.</title>
        <authorList>
            <person name="Treitli S.C."/>
            <person name="Kolisko M."/>
            <person name="Husnik F."/>
            <person name="Keeling P."/>
            <person name="Hampl V."/>
        </authorList>
    </citation>
    <scope>NUCLEOTIDE SEQUENCE [LARGE SCALE GENOMIC DNA]</scope>
    <source>
        <strain evidence="1">ST1C</strain>
    </source>
</reference>
<sequence>MPRLFFLGTSAGAPTRTRNTSAIALQYDDQQIWMFDAGEGTQRQFIWNGNIFITQVDVIFITHLHGDHMYGLFGLLCSLSLGKRQKPVDLIGPVGLRLMIEVMSPLTDMHLGYVLNIVELPDNTSTQLSPSIPGSPPCLEHVTTRGCQVTAFPISHRIRSFAYLIEIPNCSSVFSPKLALQYRVPFGELWDYLKSGVDVQLFDGAVVTAQQVHELKSHKLLIVGDCGSGYSRPDGSWILQRDGVENKL</sequence>
<dbReference type="GO" id="GO:0005634">
    <property type="term" value="C:nucleus"/>
    <property type="evidence" value="ECO:0007669"/>
    <property type="project" value="TreeGrafter"/>
</dbReference>
<evidence type="ECO:0000313" key="1">
    <source>
        <dbReference type="EMBL" id="KAA6391641.1"/>
    </source>
</evidence>
<comment type="caution">
    <text evidence="1">The sequence shown here is derived from an EMBL/GenBank/DDBJ whole genome shotgun (WGS) entry which is preliminary data.</text>
</comment>
<name>A0A5J4W9M4_9EUKA</name>
<dbReference type="Pfam" id="PF23023">
    <property type="entry name" value="Anti-Pycsar_Apyc1"/>
    <property type="match status" value="1"/>
</dbReference>
<protein>
    <submittedName>
        <fullName evidence="1">Putative ribonuclease Z</fullName>
    </submittedName>
</protein>
<gene>
    <name evidence="1" type="ORF">EZS28_012833</name>
</gene>
<dbReference type="GO" id="GO:0042781">
    <property type="term" value="F:3'-tRNA processing endoribonuclease activity"/>
    <property type="evidence" value="ECO:0007669"/>
    <property type="project" value="TreeGrafter"/>
</dbReference>